<sequence>MKKSQDPLKNKFFGSFMMKSAYYFCLLPDILDFQTGFTRMFYIHYAKLIYGAAIFVNLSQIVKLYQLFNDDPLIIDEVFRNFNITLYYINVIIRGLFLKGNLSSKIFRKVFEYEDFIYSTGDPTAQSAYETSLIFIQRTKYCYVIMAVLMMSGYVPAPLFRDPYYITNGNETVVVPQTPISIWTPFHNSYLLSYLYSTSCGCYVTIILIATDLICYW</sequence>
<organism evidence="2 3">
    <name type="scientific">Ceutorhynchus assimilis</name>
    <name type="common">cabbage seed weevil</name>
    <dbReference type="NCBI Taxonomy" id="467358"/>
    <lineage>
        <taxon>Eukaryota</taxon>
        <taxon>Metazoa</taxon>
        <taxon>Ecdysozoa</taxon>
        <taxon>Arthropoda</taxon>
        <taxon>Hexapoda</taxon>
        <taxon>Insecta</taxon>
        <taxon>Pterygota</taxon>
        <taxon>Neoptera</taxon>
        <taxon>Endopterygota</taxon>
        <taxon>Coleoptera</taxon>
        <taxon>Polyphaga</taxon>
        <taxon>Cucujiformia</taxon>
        <taxon>Curculionidae</taxon>
        <taxon>Ceutorhynchinae</taxon>
        <taxon>Ceutorhynchus</taxon>
    </lineage>
</organism>
<keyword evidence="3" id="KW-1185">Reference proteome</keyword>
<feature type="transmembrane region" description="Helical" evidence="1">
    <location>
        <begin position="194"/>
        <end position="216"/>
    </location>
</feature>
<evidence type="ECO:0000313" key="2">
    <source>
        <dbReference type="EMBL" id="CAG9769713.1"/>
    </source>
</evidence>
<evidence type="ECO:0000313" key="3">
    <source>
        <dbReference type="Proteomes" id="UP001152799"/>
    </source>
</evidence>
<dbReference type="AlphaFoldDB" id="A0A9N9MXZ0"/>
<name>A0A9N9MXZ0_9CUCU</name>
<dbReference type="Proteomes" id="UP001152799">
    <property type="component" value="Chromosome 5"/>
</dbReference>
<gene>
    <name evidence="2" type="ORF">CEUTPL_LOCUS10215</name>
</gene>
<reference evidence="2" key="1">
    <citation type="submission" date="2022-01" db="EMBL/GenBank/DDBJ databases">
        <authorList>
            <person name="King R."/>
        </authorList>
    </citation>
    <scope>NUCLEOTIDE SEQUENCE</scope>
</reference>
<accession>A0A9N9MXZ0</accession>
<proteinExistence type="predicted"/>
<feature type="transmembrane region" description="Helical" evidence="1">
    <location>
        <begin position="141"/>
        <end position="160"/>
    </location>
</feature>
<keyword evidence="1" id="KW-0472">Membrane</keyword>
<dbReference type="EMBL" id="OU892281">
    <property type="protein sequence ID" value="CAG9769713.1"/>
    <property type="molecule type" value="Genomic_DNA"/>
</dbReference>
<evidence type="ECO:0000256" key="1">
    <source>
        <dbReference type="SAM" id="Phobius"/>
    </source>
</evidence>
<protein>
    <submittedName>
        <fullName evidence="2">Uncharacterized protein</fullName>
    </submittedName>
</protein>
<keyword evidence="1" id="KW-0812">Transmembrane</keyword>
<keyword evidence="1" id="KW-1133">Transmembrane helix</keyword>